<name>A0A9D9NNL8_9BACT</name>
<reference evidence="1" key="2">
    <citation type="journal article" date="2021" name="PeerJ">
        <title>Extensive microbial diversity within the chicken gut microbiome revealed by metagenomics and culture.</title>
        <authorList>
            <person name="Gilroy R."/>
            <person name="Ravi A."/>
            <person name="Getino M."/>
            <person name="Pursley I."/>
            <person name="Horton D.L."/>
            <person name="Alikhan N.F."/>
            <person name="Baker D."/>
            <person name="Gharbi K."/>
            <person name="Hall N."/>
            <person name="Watson M."/>
            <person name="Adriaenssens E.M."/>
            <person name="Foster-Nyarko E."/>
            <person name="Jarju S."/>
            <person name="Secka A."/>
            <person name="Antonio M."/>
            <person name="Oren A."/>
            <person name="Chaudhuri R.R."/>
            <person name="La Ragione R."/>
            <person name="Hildebrand F."/>
            <person name="Pallen M.J."/>
        </authorList>
    </citation>
    <scope>NUCLEOTIDE SEQUENCE</scope>
    <source>
        <strain evidence="1">B3-1481</strain>
    </source>
</reference>
<dbReference type="Proteomes" id="UP000823769">
    <property type="component" value="Unassembled WGS sequence"/>
</dbReference>
<comment type="caution">
    <text evidence="1">The sequence shown here is derived from an EMBL/GenBank/DDBJ whole genome shotgun (WGS) entry which is preliminary data.</text>
</comment>
<organism evidence="1 2">
    <name type="scientific">Candidatus Cryptobacteroides avistercoris</name>
    <dbReference type="NCBI Taxonomy" id="2840758"/>
    <lineage>
        <taxon>Bacteria</taxon>
        <taxon>Pseudomonadati</taxon>
        <taxon>Bacteroidota</taxon>
        <taxon>Bacteroidia</taxon>
        <taxon>Bacteroidales</taxon>
        <taxon>Candidatus Cryptobacteroides</taxon>
    </lineage>
</organism>
<accession>A0A9D9NNL8</accession>
<dbReference type="InterPro" id="IPR043769">
    <property type="entry name" value="DUF5715"/>
</dbReference>
<gene>
    <name evidence="1" type="ORF">IAB76_03225</name>
</gene>
<protein>
    <submittedName>
        <fullName evidence="1">Uncharacterized protein</fullName>
    </submittedName>
</protein>
<dbReference type="Pfam" id="PF18979">
    <property type="entry name" value="DUF5715"/>
    <property type="match status" value="1"/>
</dbReference>
<proteinExistence type="predicted"/>
<dbReference type="AlphaFoldDB" id="A0A9D9NNL8"/>
<reference evidence="1" key="1">
    <citation type="submission" date="2020-10" db="EMBL/GenBank/DDBJ databases">
        <authorList>
            <person name="Gilroy R."/>
        </authorList>
    </citation>
    <scope>NUCLEOTIDE SEQUENCE</scope>
    <source>
        <strain evidence="1">B3-1481</strain>
    </source>
</reference>
<evidence type="ECO:0000313" key="1">
    <source>
        <dbReference type="EMBL" id="MBO8480107.1"/>
    </source>
</evidence>
<sequence length="265" mass="30037">MKKSHKGLLILAVPFVLGFLAGYLVRGSRGGDRIEVRAEAPAESAAQTGAEECAECADEAEAVFDDVDGLGEKPERKEIIYYRDRLPYARLFADLNEAHLRVARQLGLQEIPKTREDFSHKGLVRIEDNEHLVVDELQYSIPYLTEGAAEELYRIARAFSDSLKSKNLLDYKLVVSSLLRTEEDVDRLRRSGNPNASDNSAHCYGTTFDITYTRYYSEDESEAFMQPFELTKVLGEVLLDEKNAARCLVKYEKQEHCFHITSCVK</sequence>
<evidence type="ECO:0000313" key="2">
    <source>
        <dbReference type="Proteomes" id="UP000823769"/>
    </source>
</evidence>
<dbReference type="EMBL" id="JADILW010000048">
    <property type="protein sequence ID" value="MBO8480107.1"/>
    <property type="molecule type" value="Genomic_DNA"/>
</dbReference>